<evidence type="ECO:0000313" key="4">
    <source>
        <dbReference type="Proteomes" id="UP001307889"/>
    </source>
</evidence>
<name>A0ABN7B604_9HEMI</name>
<dbReference type="InterPro" id="IPR004045">
    <property type="entry name" value="Glutathione_S-Trfase_N"/>
</dbReference>
<dbReference type="SUPFAM" id="SSF47616">
    <property type="entry name" value="GST C-terminal domain-like"/>
    <property type="match status" value="1"/>
</dbReference>
<dbReference type="Gene3D" id="1.20.1050.10">
    <property type="match status" value="1"/>
</dbReference>
<organism evidence="3 4">
    <name type="scientific">Nesidiocoris tenuis</name>
    <dbReference type="NCBI Taxonomy" id="355587"/>
    <lineage>
        <taxon>Eukaryota</taxon>
        <taxon>Metazoa</taxon>
        <taxon>Ecdysozoa</taxon>
        <taxon>Arthropoda</taxon>
        <taxon>Hexapoda</taxon>
        <taxon>Insecta</taxon>
        <taxon>Pterygota</taxon>
        <taxon>Neoptera</taxon>
        <taxon>Paraneoptera</taxon>
        <taxon>Hemiptera</taxon>
        <taxon>Heteroptera</taxon>
        <taxon>Panheteroptera</taxon>
        <taxon>Cimicomorpha</taxon>
        <taxon>Miridae</taxon>
        <taxon>Dicyphina</taxon>
        <taxon>Nesidiocoris</taxon>
    </lineage>
</organism>
<dbReference type="Proteomes" id="UP001307889">
    <property type="component" value="Chromosome 11"/>
</dbReference>
<dbReference type="InterPro" id="IPR036282">
    <property type="entry name" value="Glutathione-S-Trfase_C_sf"/>
</dbReference>
<dbReference type="Gene3D" id="3.40.30.10">
    <property type="entry name" value="Glutaredoxin"/>
    <property type="match status" value="1"/>
</dbReference>
<proteinExistence type="predicted"/>
<dbReference type="InterPro" id="IPR040079">
    <property type="entry name" value="Glutathione_S-Trfase"/>
</dbReference>
<protein>
    <submittedName>
        <fullName evidence="3">Glutathione</fullName>
    </submittedName>
</protein>
<dbReference type="PANTHER" id="PTHR11571">
    <property type="entry name" value="GLUTATHIONE S-TRANSFERASE"/>
    <property type="match status" value="1"/>
</dbReference>
<dbReference type="Pfam" id="PF02798">
    <property type="entry name" value="GST_N"/>
    <property type="match status" value="1"/>
</dbReference>
<keyword evidence="4" id="KW-1185">Reference proteome</keyword>
<dbReference type="SFLD" id="SFLDG00363">
    <property type="entry name" value="AMPS_(cytGST):_Alpha-__Mu-__Pi"/>
    <property type="match status" value="1"/>
</dbReference>
<dbReference type="PROSITE" id="PS50404">
    <property type="entry name" value="GST_NTER"/>
    <property type="match status" value="1"/>
</dbReference>
<dbReference type="CDD" id="cd03192">
    <property type="entry name" value="GST_C_Sigma_like"/>
    <property type="match status" value="1"/>
</dbReference>
<dbReference type="EMBL" id="AP028919">
    <property type="protein sequence ID" value="BES99837.1"/>
    <property type="molecule type" value="Genomic_DNA"/>
</dbReference>
<evidence type="ECO:0000313" key="3">
    <source>
        <dbReference type="EMBL" id="BES99837.1"/>
    </source>
</evidence>
<evidence type="ECO:0000259" key="1">
    <source>
        <dbReference type="PROSITE" id="PS50404"/>
    </source>
</evidence>
<dbReference type="SFLD" id="SFLDG01205">
    <property type="entry name" value="AMPS.1"/>
    <property type="match status" value="1"/>
</dbReference>
<accession>A0ABN7B604</accession>
<sequence>MALGLTSGGPHLRPEVNSSIIHLAKMKAELTYFDMSGLGEPVRVMLSYGNIPFDDIRLSKEKWADIKKETKFGQLPRLRIDGLELYQSRAICRYIATKIGLRSADAKEAALTDMWVDTFDDVRFMVVRWYYQEDSQERTENLENLKTKALTDVLSVFEKTLETENAEYFVNNKLSWADVMLFGYLFYIADLLHTSGEEILAKHSRLSKLYGEIKNSPGVQNWLKIRPQSPPDMRVLFS</sequence>
<dbReference type="CDD" id="cd03039">
    <property type="entry name" value="GST_N_Sigma_like"/>
    <property type="match status" value="1"/>
</dbReference>
<feature type="domain" description="GST C-terminal" evidence="2">
    <location>
        <begin position="105"/>
        <end position="231"/>
    </location>
</feature>
<dbReference type="SFLD" id="SFLDS00019">
    <property type="entry name" value="Glutathione_Transferase_(cytos"/>
    <property type="match status" value="1"/>
</dbReference>
<dbReference type="InterPro" id="IPR004046">
    <property type="entry name" value="GST_C"/>
</dbReference>
<dbReference type="InterPro" id="IPR036249">
    <property type="entry name" value="Thioredoxin-like_sf"/>
</dbReference>
<dbReference type="InterPro" id="IPR050213">
    <property type="entry name" value="GST_superfamily"/>
</dbReference>
<dbReference type="SUPFAM" id="SSF52833">
    <property type="entry name" value="Thioredoxin-like"/>
    <property type="match status" value="1"/>
</dbReference>
<feature type="domain" description="GST N-terminal" evidence="1">
    <location>
        <begin position="26"/>
        <end position="103"/>
    </location>
</feature>
<dbReference type="PROSITE" id="PS50405">
    <property type="entry name" value="GST_CTER"/>
    <property type="match status" value="1"/>
</dbReference>
<evidence type="ECO:0000259" key="2">
    <source>
        <dbReference type="PROSITE" id="PS50405"/>
    </source>
</evidence>
<dbReference type="InterPro" id="IPR010987">
    <property type="entry name" value="Glutathione-S-Trfase_C-like"/>
</dbReference>
<reference evidence="3 4" key="1">
    <citation type="submission" date="2023-09" db="EMBL/GenBank/DDBJ databases">
        <title>Nesidiocoris tenuis whole genome shotgun sequence.</title>
        <authorList>
            <person name="Shibata T."/>
            <person name="Shimoda M."/>
            <person name="Kobayashi T."/>
            <person name="Uehara T."/>
        </authorList>
    </citation>
    <scope>NUCLEOTIDE SEQUENCE [LARGE SCALE GENOMIC DNA]</scope>
    <source>
        <strain evidence="3 4">Japan</strain>
    </source>
</reference>
<gene>
    <name evidence="3" type="ORF">NTJ_12654</name>
</gene>
<dbReference type="Pfam" id="PF14497">
    <property type="entry name" value="GST_C_3"/>
    <property type="match status" value="1"/>
</dbReference>